<feature type="transmembrane region" description="Helical" evidence="1">
    <location>
        <begin position="99"/>
        <end position="125"/>
    </location>
</feature>
<dbReference type="AlphaFoldDB" id="A0A840FRU7"/>
<reference evidence="2 3" key="1">
    <citation type="submission" date="2020-08" db="EMBL/GenBank/DDBJ databases">
        <title>Genomic Encyclopedia of Type Strains, Phase IV (KMG-V): Genome sequencing to study the core and pangenomes of soil and plant-associated prokaryotes.</title>
        <authorList>
            <person name="Whitman W."/>
        </authorList>
    </citation>
    <scope>NUCLEOTIDE SEQUENCE [LARGE SCALE GENOMIC DNA]</scope>
    <source>
        <strain evidence="2 3">34/80</strain>
    </source>
</reference>
<gene>
    <name evidence="2" type="ORF">GGD71_002989</name>
</gene>
<dbReference type="RefSeq" id="WP_260319287.1">
    <property type="nucleotide sequence ID" value="NZ_JACIFZ010000002.1"/>
</dbReference>
<keyword evidence="1" id="KW-1133">Transmembrane helix</keyword>
<feature type="transmembrane region" description="Helical" evidence="1">
    <location>
        <begin position="52"/>
        <end position="74"/>
    </location>
</feature>
<sequence>MTEPTTTAAAAGTAAGYKLALLSLPVIASLIAFWLGIRFVPLRPGQAWNDLINRVMGCLASSFILGTIALVLLMQHKPDVFTAGAALARLATFPPEAGFFVITGCVFVLCSIPGPWIVAAVFLWLERRKDRDIGELAAEIRAGIGVPRVPAPVVATPEQAATADTIAKT</sequence>
<dbReference type="Proteomes" id="UP000524450">
    <property type="component" value="Unassembled WGS sequence"/>
</dbReference>
<name>A0A840FRU7_9BURK</name>
<dbReference type="EMBL" id="JACIFZ010000002">
    <property type="protein sequence ID" value="MBB4222229.1"/>
    <property type="molecule type" value="Genomic_DNA"/>
</dbReference>
<keyword evidence="1" id="KW-0812">Transmembrane</keyword>
<evidence type="ECO:0000313" key="2">
    <source>
        <dbReference type="EMBL" id="MBB4222229.1"/>
    </source>
</evidence>
<evidence type="ECO:0000313" key="3">
    <source>
        <dbReference type="Proteomes" id="UP000524450"/>
    </source>
</evidence>
<comment type="caution">
    <text evidence="2">The sequence shown here is derived from an EMBL/GenBank/DDBJ whole genome shotgun (WGS) entry which is preliminary data.</text>
</comment>
<evidence type="ECO:0000256" key="1">
    <source>
        <dbReference type="SAM" id="Phobius"/>
    </source>
</evidence>
<feature type="transmembrane region" description="Helical" evidence="1">
    <location>
        <begin position="20"/>
        <end position="40"/>
    </location>
</feature>
<proteinExistence type="predicted"/>
<keyword evidence="1" id="KW-0472">Membrane</keyword>
<accession>A0A840FRU7</accession>
<organism evidence="2 3">
    <name type="scientific">Variovorax guangxiensis</name>
    <dbReference type="NCBI Taxonomy" id="1775474"/>
    <lineage>
        <taxon>Bacteria</taxon>
        <taxon>Pseudomonadati</taxon>
        <taxon>Pseudomonadota</taxon>
        <taxon>Betaproteobacteria</taxon>
        <taxon>Burkholderiales</taxon>
        <taxon>Comamonadaceae</taxon>
        <taxon>Variovorax</taxon>
    </lineage>
</organism>
<protein>
    <submittedName>
        <fullName evidence="2">Uncharacterized protein</fullName>
    </submittedName>
</protein>